<dbReference type="GO" id="GO:0055085">
    <property type="term" value="P:transmembrane transport"/>
    <property type="evidence" value="ECO:0007669"/>
    <property type="project" value="InterPro"/>
</dbReference>
<dbReference type="Pfam" id="PF12974">
    <property type="entry name" value="Phosphonate-bd"/>
    <property type="match status" value="1"/>
</dbReference>
<dbReference type="PANTHER" id="PTHR35841:SF1">
    <property type="entry name" value="PHOSPHONATES-BINDING PERIPLASMIC PROTEIN"/>
    <property type="match status" value="1"/>
</dbReference>
<dbReference type="EMBL" id="CP036264">
    <property type="protein sequence ID" value="QEF98261.1"/>
    <property type="molecule type" value="Genomic_DNA"/>
</dbReference>
<evidence type="ECO:0000256" key="2">
    <source>
        <dbReference type="ARBA" id="ARBA00022729"/>
    </source>
</evidence>
<proteinExistence type="inferred from homology"/>
<gene>
    <name evidence="3" type="primary">phnD</name>
    <name evidence="3" type="ORF">Mal15_23100</name>
</gene>
<sequence length="288" mass="32266">MGAALTLAVAPIFFFGCGRQLPIAPAPQSLHIGVLPDESQSMLEKRYLPLVAYLERSTGVACQLVLHDSYEQLQTAFENGDLDLAWLGGYTFVKLDRSHQAFPLVSRDRDMRFTSYYLTRADETATQWQEFRGKRFAFGSRLSTSGHLMPRFFMLEAGIQPESFFSAVIYTGAHDATAKVVRDGVVDLGVANGPIIESMFASGRIRKNEIRILQETPPYVDYVWACQSSLPAPLRTQLRDAFLNLSEADPQHAEILDSLLAEYFIPVHRDDFDALQTIVDRIDAEGTH</sequence>
<accession>A0A5B9MAE7</accession>
<dbReference type="NCBIfam" id="TIGR01098">
    <property type="entry name" value="3A0109s03R"/>
    <property type="match status" value="1"/>
</dbReference>
<dbReference type="InterPro" id="IPR005770">
    <property type="entry name" value="PhnD"/>
</dbReference>
<keyword evidence="4" id="KW-1185">Reference proteome</keyword>
<reference evidence="3 4" key="1">
    <citation type="submission" date="2019-02" db="EMBL/GenBank/DDBJ databases">
        <title>Planctomycetal bacteria perform biofilm scaping via a novel small molecule.</title>
        <authorList>
            <person name="Jeske O."/>
            <person name="Boedeker C."/>
            <person name="Wiegand S."/>
            <person name="Breitling P."/>
            <person name="Kallscheuer N."/>
            <person name="Jogler M."/>
            <person name="Rohde M."/>
            <person name="Petersen J."/>
            <person name="Medema M.H."/>
            <person name="Surup F."/>
            <person name="Jogler C."/>
        </authorList>
    </citation>
    <scope>NUCLEOTIDE SEQUENCE [LARGE SCALE GENOMIC DNA]</scope>
    <source>
        <strain evidence="3 4">Mal15</strain>
    </source>
</reference>
<evidence type="ECO:0000313" key="4">
    <source>
        <dbReference type="Proteomes" id="UP000321353"/>
    </source>
</evidence>
<name>A0A5B9MAE7_9BACT</name>
<dbReference type="GO" id="GO:0043190">
    <property type="term" value="C:ATP-binding cassette (ABC) transporter complex"/>
    <property type="evidence" value="ECO:0007669"/>
    <property type="project" value="InterPro"/>
</dbReference>
<dbReference type="SUPFAM" id="SSF53850">
    <property type="entry name" value="Periplasmic binding protein-like II"/>
    <property type="match status" value="1"/>
</dbReference>
<dbReference type="Proteomes" id="UP000321353">
    <property type="component" value="Chromosome"/>
</dbReference>
<dbReference type="Gene3D" id="3.40.190.10">
    <property type="entry name" value="Periplasmic binding protein-like II"/>
    <property type="match status" value="2"/>
</dbReference>
<organism evidence="3 4">
    <name type="scientific">Stieleria maiorica</name>
    <dbReference type="NCBI Taxonomy" id="2795974"/>
    <lineage>
        <taxon>Bacteria</taxon>
        <taxon>Pseudomonadati</taxon>
        <taxon>Planctomycetota</taxon>
        <taxon>Planctomycetia</taxon>
        <taxon>Pirellulales</taxon>
        <taxon>Pirellulaceae</taxon>
        <taxon>Stieleria</taxon>
    </lineage>
</organism>
<dbReference type="AlphaFoldDB" id="A0A5B9MAE7"/>
<protein>
    <submittedName>
        <fullName evidence="3">Phosphate-import protein PhnD</fullName>
    </submittedName>
</protein>
<comment type="similarity">
    <text evidence="1">Belongs to the phosphate/phosphite/phosphonate binding protein family.</text>
</comment>
<evidence type="ECO:0000313" key="3">
    <source>
        <dbReference type="EMBL" id="QEF98261.1"/>
    </source>
</evidence>
<evidence type="ECO:0000256" key="1">
    <source>
        <dbReference type="ARBA" id="ARBA00007162"/>
    </source>
</evidence>
<dbReference type="KEGG" id="smam:Mal15_23100"/>
<dbReference type="PANTHER" id="PTHR35841">
    <property type="entry name" value="PHOSPHONATES-BINDING PERIPLASMIC PROTEIN"/>
    <property type="match status" value="1"/>
</dbReference>
<keyword evidence="2" id="KW-0732">Signal</keyword>